<gene>
    <name evidence="1" type="ORF">PPROV_000575200</name>
</gene>
<proteinExistence type="predicted"/>
<dbReference type="EMBL" id="BNJQ01000015">
    <property type="protein sequence ID" value="GHP07009.1"/>
    <property type="molecule type" value="Genomic_DNA"/>
</dbReference>
<keyword evidence="2" id="KW-1185">Reference proteome</keyword>
<evidence type="ECO:0000313" key="1">
    <source>
        <dbReference type="EMBL" id="GHP07009.1"/>
    </source>
</evidence>
<accession>A0A830HPM3</accession>
<organism evidence="1 2">
    <name type="scientific">Pycnococcus provasolii</name>
    <dbReference type="NCBI Taxonomy" id="41880"/>
    <lineage>
        <taxon>Eukaryota</taxon>
        <taxon>Viridiplantae</taxon>
        <taxon>Chlorophyta</taxon>
        <taxon>Pseudoscourfieldiophyceae</taxon>
        <taxon>Pseudoscourfieldiales</taxon>
        <taxon>Pycnococcaceae</taxon>
        <taxon>Pycnococcus</taxon>
    </lineage>
</organism>
<evidence type="ECO:0000313" key="2">
    <source>
        <dbReference type="Proteomes" id="UP000660262"/>
    </source>
</evidence>
<protein>
    <submittedName>
        <fullName evidence="1">Uncharacterized protein</fullName>
    </submittedName>
</protein>
<name>A0A830HPM3_9CHLO</name>
<reference evidence="1" key="1">
    <citation type="submission" date="2020-10" db="EMBL/GenBank/DDBJ databases">
        <title>Unveiling of a novel bifunctional photoreceptor, Dualchrome1, isolated from a cosmopolitan green alga.</title>
        <authorList>
            <person name="Suzuki S."/>
            <person name="Kawachi M."/>
        </authorList>
    </citation>
    <scope>NUCLEOTIDE SEQUENCE</scope>
    <source>
        <strain evidence="1">NIES 2893</strain>
    </source>
</reference>
<dbReference type="Proteomes" id="UP000660262">
    <property type="component" value="Unassembled WGS sequence"/>
</dbReference>
<dbReference type="AlphaFoldDB" id="A0A830HPM3"/>
<sequence>MLERYKPYASHNGMCSAPYDRHTNFERHMGTHNEPSPRYTNINAPSVRRGRCGDIGWNHKLGEHEFFKTKVVQRNTAFVPSGPEPMSVIAERRHNRMEGGHIEECHTRAKHEFLALSGMTWGPSGQGGKQ</sequence>
<comment type="caution">
    <text evidence="1">The sequence shown here is derived from an EMBL/GenBank/DDBJ whole genome shotgun (WGS) entry which is preliminary data.</text>
</comment>